<organism evidence="6">
    <name type="scientific">Aegilops tauschii</name>
    <name type="common">Tausch's goatgrass</name>
    <name type="synonym">Aegilops squarrosa</name>
    <dbReference type="NCBI Taxonomy" id="37682"/>
    <lineage>
        <taxon>Eukaryota</taxon>
        <taxon>Viridiplantae</taxon>
        <taxon>Streptophyta</taxon>
        <taxon>Embryophyta</taxon>
        <taxon>Tracheophyta</taxon>
        <taxon>Spermatophyta</taxon>
        <taxon>Magnoliopsida</taxon>
        <taxon>Liliopsida</taxon>
        <taxon>Poales</taxon>
        <taxon>Poaceae</taxon>
        <taxon>BOP clade</taxon>
        <taxon>Pooideae</taxon>
        <taxon>Triticodae</taxon>
        <taxon>Triticeae</taxon>
        <taxon>Triticinae</taxon>
        <taxon>Aegilops</taxon>
    </lineage>
</organism>
<dbReference type="InterPro" id="IPR036852">
    <property type="entry name" value="Peptidase_S8/S53_dom_sf"/>
</dbReference>
<keyword evidence="4" id="KW-0378">Hydrolase</keyword>
<keyword evidence="2" id="KW-0645">Protease</keyword>
<evidence type="ECO:0000256" key="3">
    <source>
        <dbReference type="ARBA" id="ARBA00022729"/>
    </source>
</evidence>
<evidence type="ECO:0000256" key="4">
    <source>
        <dbReference type="ARBA" id="ARBA00022825"/>
    </source>
</evidence>
<dbReference type="GO" id="GO:0004252">
    <property type="term" value="F:serine-type endopeptidase activity"/>
    <property type="evidence" value="ECO:0007669"/>
    <property type="project" value="InterPro"/>
</dbReference>
<evidence type="ECO:0000256" key="1">
    <source>
        <dbReference type="ARBA" id="ARBA00011073"/>
    </source>
</evidence>
<protein>
    <submittedName>
        <fullName evidence="6">Xylem serine proteinase 1</fullName>
    </submittedName>
</protein>
<keyword evidence="3" id="KW-0732">Signal</keyword>
<dbReference type="Gene3D" id="3.30.70.80">
    <property type="entry name" value="Peptidase S8 propeptide/proteinase inhibitor I9"/>
    <property type="match status" value="1"/>
</dbReference>
<comment type="similarity">
    <text evidence="1">Belongs to the peptidase S8 family.</text>
</comment>
<dbReference type="InterPro" id="IPR045051">
    <property type="entry name" value="SBT"/>
</dbReference>
<accession>M8BJ71</accession>
<dbReference type="InterPro" id="IPR037045">
    <property type="entry name" value="S8pro/Inhibitor_I9_sf"/>
</dbReference>
<name>M8BJ71_AEGTA</name>
<dbReference type="FunFam" id="3.30.70.80:FF:000002">
    <property type="entry name" value="Subtilisin-like protease SBT5.3"/>
    <property type="match status" value="1"/>
</dbReference>
<dbReference type="EnsemblPlants" id="EMT06793">
    <property type="protein sequence ID" value="EMT06793"/>
    <property type="gene ID" value="F775_19654"/>
</dbReference>
<evidence type="ECO:0000259" key="5">
    <source>
        <dbReference type="Pfam" id="PF05922"/>
    </source>
</evidence>
<dbReference type="InterPro" id="IPR010259">
    <property type="entry name" value="S8pro/Inhibitor_I9"/>
</dbReference>
<feature type="domain" description="Inhibitor I9" evidence="5">
    <location>
        <begin position="26"/>
        <end position="99"/>
    </location>
</feature>
<dbReference type="AlphaFoldDB" id="M8BJ71"/>
<dbReference type="Pfam" id="PF05922">
    <property type="entry name" value="Inhibitor_I9"/>
    <property type="match status" value="1"/>
</dbReference>
<reference evidence="6" key="1">
    <citation type="submission" date="2015-06" db="UniProtKB">
        <authorList>
            <consortium name="EnsemblPlants"/>
        </authorList>
    </citation>
    <scope>IDENTIFICATION</scope>
</reference>
<evidence type="ECO:0000256" key="2">
    <source>
        <dbReference type="ARBA" id="ARBA00022670"/>
    </source>
</evidence>
<evidence type="ECO:0000313" key="6">
    <source>
        <dbReference type="EnsemblPlants" id="EMT06793"/>
    </source>
</evidence>
<keyword evidence="4" id="KW-0720">Serine protease</keyword>
<sequence>MSGLVFFLFLFSLFTASASTTKQSQVYIVYLGEHAGAKSKGTVLDDHHALLLSVKGSEVEARASLLYSYKHSLNGFAALLSDDQATKLSERTEVVSAFRSDGKWSPHTTRSWEFVGLEEGLSKGWLPSGAHAGENVIVGTLDSGEMKLNCFDKKRLFDATGIWPESRSFGDEGLGPVPARWKGVDIEYKRMDRRAKEAVFTKEEGDHTVVYTVHHKSWWHHVSSGTCQKLE</sequence>
<dbReference type="GO" id="GO:0006508">
    <property type="term" value="P:proteolysis"/>
    <property type="evidence" value="ECO:0007669"/>
    <property type="project" value="UniProtKB-KW"/>
</dbReference>
<dbReference type="Gene3D" id="3.40.50.200">
    <property type="entry name" value="Peptidase S8/S53 domain"/>
    <property type="match status" value="1"/>
</dbReference>
<proteinExistence type="inferred from homology"/>
<dbReference type="PANTHER" id="PTHR10795">
    <property type="entry name" value="PROPROTEIN CONVERTASE SUBTILISIN/KEXIN"/>
    <property type="match status" value="1"/>
</dbReference>